<dbReference type="Pfam" id="PF12850">
    <property type="entry name" value="Metallophos_2"/>
    <property type="match status" value="1"/>
</dbReference>
<dbReference type="AlphaFoldDB" id="C9R892"/>
<evidence type="ECO:0000256" key="2">
    <source>
        <dbReference type="RuleBase" id="RU362039"/>
    </source>
</evidence>
<dbReference type="GO" id="GO:0016787">
    <property type="term" value="F:hydrolase activity"/>
    <property type="evidence" value="ECO:0007669"/>
    <property type="project" value="UniProtKB-UniRule"/>
</dbReference>
<dbReference type="InterPro" id="IPR029052">
    <property type="entry name" value="Metallo-depent_PP-like"/>
</dbReference>
<evidence type="ECO:0000256" key="1">
    <source>
        <dbReference type="ARBA" id="ARBA00008950"/>
    </source>
</evidence>
<comment type="similarity">
    <text evidence="1 2">Belongs to the metallophosphoesterase superfamily. YfcE family.</text>
</comment>
<dbReference type="Gene3D" id="3.60.21.10">
    <property type="match status" value="1"/>
</dbReference>
<proteinExistence type="inferred from homology"/>
<protein>
    <recommendedName>
        <fullName evidence="2">Phosphoesterase</fullName>
        <ecNumber evidence="2">3.1.4.-</ecNumber>
    </recommendedName>
</protein>
<dbReference type="Proteomes" id="UP000002620">
    <property type="component" value="Chromosome"/>
</dbReference>
<dbReference type="PANTHER" id="PTHR43165">
    <property type="entry name" value="METALLOPHOSPHOESTERASE"/>
    <property type="match status" value="1"/>
</dbReference>
<evidence type="ECO:0000313" key="5">
    <source>
        <dbReference type="Proteomes" id="UP000002620"/>
    </source>
</evidence>
<keyword evidence="5" id="KW-1185">Reference proteome</keyword>
<dbReference type="eggNOG" id="COG0622">
    <property type="taxonomic scope" value="Bacteria"/>
</dbReference>
<dbReference type="EMBL" id="CP001785">
    <property type="protein sequence ID" value="ACX52521.1"/>
    <property type="molecule type" value="Genomic_DNA"/>
</dbReference>
<evidence type="ECO:0000313" key="4">
    <source>
        <dbReference type="EMBL" id="ACX52521.1"/>
    </source>
</evidence>
<gene>
    <name evidence="4" type="ordered locus">Adeg_1420</name>
</gene>
<evidence type="ECO:0000259" key="3">
    <source>
        <dbReference type="Pfam" id="PF12850"/>
    </source>
</evidence>
<dbReference type="KEGG" id="adg:Adeg_1420"/>
<dbReference type="HOGENOM" id="CLU_063749_3_2_9"/>
<dbReference type="NCBIfam" id="TIGR00040">
    <property type="entry name" value="yfcE"/>
    <property type="match status" value="1"/>
</dbReference>
<dbReference type="EC" id="3.1.4.-" evidence="2"/>
<accession>C9R892</accession>
<feature type="domain" description="Calcineurin-like phosphoesterase" evidence="3">
    <location>
        <begin position="1"/>
        <end position="156"/>
    </location>
</feature>
<dbReference type="InterPro" id="IPR053193">
    <property type="entry name" value="MetalloPDE_YfcE-like"/>
</dbReference>
<organism evidence="4 5">
    <name type="scientific">Ammonifex degensii (strain DSM 10501 / KC4)</name>
    <dbReference type="NCBI Taxonomy" id="429009"/>
    <lineage>
        <taxon>Bacteria</taxon>
        <taxon>Bacillati</taxon>
        <taxon>Bacillota</taxon>
        <taxon>Clostridia</taxon>
        <taxon>Thermoanaerobacterales</taxon>
        <taxon>Thermoanaerobacteraceae</taxon>
        <taxon>Ammonifex</taxon>
    </lineage>
</organism>
<reference evidence="4 5" key="1">
    <citation type="submission" date="2009-10" db="EMBL/GenBank/DDBJ databases">
        <title>Complete sequence of chromosome of Ammonifex degensii KC4.</title>
        <authorList>
            <consortium name="US DOE Joint Genome Institute"/>
            <person name="Kerfeld C."/>
            <person name="Goodner B."/>
            <person name="Huber H."/>
            <person name="Stetter K."/>
            <person name="Lucas S."/>
            <person name="Copeland A."/>
            <person name="Lapidus A."/>
            <person name="Glavina del Rio T."/>
            <person name="Dalin E."/>
            <person name="Tice H."/>
            <person name="Bruce D."/>
            <person name="Goodwin L."/>
            <person name="Pitluck S."/>
            <person name="Saunders E."/>
            <person name="Brettin T."/>
            <person name="Detter J.C."/>
            <person name="Han C."/>
            <person name="Larimer F."/>
            <person name="Land M."/>
            <person name="Hauser L."/>
            <person name="Kyrpides N."/>
            <person name="Ovchinnikova G."/>
            <person name="Richardson P."/>
        </authorList>
    </citation>
    <scope>NUCLEOTIDE SEQUENCE [LARGE SCALE GENOMIC DNA]</scope>
    <source>
        <strain evidence="5">DSM 10501 / KC4</strain>
    </source>
</reference>
<dbReference type="STRING" id="429009.Adeg_1420"/>
<dbReference type="InterPro" id="IPR000979">
    <property type="entry name" value="Phosphodiesterase_MJ0936/Vps29"/>
</dbReference>
<dbReference type="SUPFAM" id="SSF56300">
    <property type="entry name" value="Metallo-dependent phosphatases"/>
    <property type="match status" value="1"/>
</dbReference>
<comment type="cofactor">
    <cofactor evidence="2">
        <name>a divalent metal cation</name>
        <dbReference type="ChEBI" id="CHEBI:60240"/>
    </cofactor>
</comment>
<name>C9R892_AMMDK</name>
<dbReference type="GO" id="GO:0046872">
    <property type="term" value="F:metal ion binding"/>
    <property type="evidence" value="ECO:0007669"/>
    <property type="project" value="UniProtKB-KW"/>
</dbReference>
<dbReference type="InterPro" id="IPR024654">
    <property type="entry name" value="Calcineurin-like_PHP_lpxH"/>
</dbReference>
<keyword evidence="2" id="KW-0479">Metal-binding</keyword>
<dbReference type="RefSeq" id="WP_015739398.1">
    <property type="nucleotide sequence ID" value="NC_013385.1"/>
</dbReference>
<sequence length="181" mass="20534">MRLGLVSDSHGELENLREALRQLKEKWRVEIVAHLGDAWEDTVVFEEFSELSYLRVPGVYCPPYRDPAVPNRLAKEIAGYRLLFTHTPTAHSHDLEGDPDPQLLAQAGKVDIIAFGHTHIPEIRREGKVLWVNPGHLKSQDKKGHSPSYAVLELEKKAVKVWLVDLLSSVPFAEEIFQREG</sequence>
<dbReference type="PANTHER" id="PTHR43165:SF1">
    <property type="entry name" value="PHOSPHODIESTERASE MJ0936"/>
    <property type="match status" value="1"/>
</dbReference>
<dbReference type="OrthoDB" id="9800565at2"/>